<name>A0A928Y706_UNCKA</name>
<evidence type="ECO:0000313" key="4">
    <source>
        <dbReference type="Proteomes" id="UP000710385"/>
    </source>
</evidence>
<dbReference type="AlphaFoldDB" id="A0A928Y706"/>
<protein>
    <submittedName>
        <fullName evidence="3">DNA-binding protein</fullName>
    </submittedName>
</protein>
<evidence type="ECO:0000259" key="2">
    <source>
        <dbReference type="Pfam" id="PF11740"/>
    </source>
</evidence>
<evidence type="ECO:0000256" key="1">
    <source>
        <dbReference type="SAM" id="Coils"/>
    </source>
</evidence>
<comment type="caution">
    <text evidence="3">The sequence shown here is derived from an EMBL/GenBank/DDBJ whole genome shotgun (WGS) entry which is preliminary data.</text>
</comment>
<reference evidence="3" key="1">
    <citation type="submission" date="2020-05" db="EMBL/GenBank/DDBJ databases">
        <title>High-Quality Genomes of Partial-Nitritation/Anammox System by Hierarchical Clustering Based Hybrid Assembly.</title>
        <authorList>
            <person name="Liu L."/>
            <person name="Wang Y."/>
            <person name="Che Y."/>
            <person name="Chen Y."/>
            <person name="Xia Y."/>
            <person name="Luo R."/>
            <person name="Cheng S.H."/>
            <person name="Zheng C."/>
            <person name="Zhang T."/>
        </authorList>
    </citation>
    <scope>NUCLEOTIDE SEQUENCE</scope>
    <source>
        <strain evidence="3">H1_PAT1</strain>
    </source>
</reference>
<dbReference type="GO" id="GO:0003677">
    <property type="term" value="F:DNA binding"/>
    <property type="evidence" value="ECO:0007669"/>
    <property type="project" value="UniProtKB-KW"/>
</dbReference>
<keyword evidence="3" id="KW-0238">DNA-binding</keyword>
<dbReference type="Proteomes" id="UP000710385">
    <property type="component" value="Unassembled WGS sequence"/>
</dbReference>
<sequence length="270" mass="30739">MTINQEIKERIFTAADELYAASKDGEYPRIEDVRQLSRAGMNTVAEAMKEWRQLRRKQIQSIREPIPADLQVVLQEMGQSLWATALQLVNNSLEAARATFEAERTDLIELSEQLSEAFDKQAEAIEHANDELEKAKVLNEKQALELADSISRSDKAEARVTEVERRATDLRAELDRAHQDIDRLRTENQQAIGKIESMEHTHQEQRKQVAAESLRLAERMTRIQDERDNAIRQAAEARERAAGLAGQLEATQTQLNALLSRFPKINNATE</sequence>
<proteinExistence type="predicted"/>
<dbReference type="Pfam" id="PF11740">
    <property type="entry name" value="KfrA_N"/>
    <property type="match status" value="1"/>
</dbReference>
<accession>A0A928Y706</accession>
<organism evidence="3 4">
    <name type="scientific">candidate division WWE3 bacterium</name>
    <dbReference type="NCBI Taxonomy" id="2053526"/>
    <lineage>
        <taxon>Bacteria</taxon>
        <taxon>Katanobacteria</taxon>
    </lineage>
</organism>
<keyword evidence="1" id="KW-0175">Coiled coil</keyword>
<gene>
    <name evidence="3" type="ORF">HS096_07585</name>
</gene>
<dbReference type="InterPro" id="IPR021104">
    <property type="entry name" value="KfrA_DNA-bd_N"/>
</dbReference>
<evidence type="ECO:0000313" key="3">
    <source>
        <dbReference type="EMBL" id="MBE7526102.1"/>
    </source>
</evidence>
<dbReference type="EMBL" id="JABTTY010000004">
    <property type="protein sequence ID" value="MBE7526102.1"/>
    <property type="molecule type" value="Genomic_DNA"/>
</dbReference>
<feature type="domain" description="KfrA N-terminal DNA-binding" evidence="2">
    <location>
        <begin position="8"/>
        <end position="122"/>
    </location>
</feature>
<feature type="coiled-coil region" evidence="1">
    <location>
        <begin position="93"/>
        <end position="254"/>
    </location>
</feature>